<keyword evidence="3" id="KW-1185">Reference proteome</keyword>
<feature type="domain" description="ABM" evidence="1">
    <location>
        <begin position="3"/>
        <end position="45"/>
    </location>
</feature>
<accession>A0A2S3V2Q9</accession>
<dbReference type="Proteomes" id="UP000236959">
    <property type="component" value="Unassembled WGS sequence"/>
</dbReference>
<dbReference type="SUPFAM" id="SSF54909">
    <property type="entry name" value="Dimeric alpha+beta barrel"/>
    <property type="match status" value="1"/>
</dbReference>
<dbReference type="InterPro" id="IPR011008">
    <property type="entry name" value="Dimeric_a/b-barrel"/>
</dbReference>
<evidence type="ECO:0000313" key="2">
    <source>
        <dbReference type="EMBL" id="POF34226.1"/>
    </source>
</evidence>
<name>A0A2S3V2Q9_9HYPH</name>
<keyword evidence="2" id="KW-0503">Monooxygenase</keyword>
<dbReference type="RefSeq" id="WP_103220832.1">
    <property type="nucleotide sequence ID" value="NZ_PPCN01000001.1"/>
</dbReference>
<gene>
    <name evidence="2" type="ORF">CLV41_101678</name>
</gene>
<reference evidence="2 3" key="1">
    <citation type="submission" date="2018-01" db="EMBL/GenBank/DDBJ databases">
        <title>Genomic Encyclopedia of Archaeal and Bacterial Type Strains, Phase II (KMG-II): from individual species to whole genera.</title>
        <authorList>
            <person name="Goeker M."/>
        </authorList>
    </citation>
    <scope>NUCLEOTIDE SEQUENCE [LARGE SCALE GENOMIC DNA]</scope>
    <source>
        <strain evidence="2 3">DSM 17023</strain>
    </source>
</reference>
<dbReference type="OrthoDB" id="287932at2"/>
<dbReference type="Pfam" id="PF03992">
    <property type="entry name" value="ABM"/>
    <property type="match status" value="1"/>
</dbReference>
<sequence length="69" mass="7874">MVEQGVKYFVPYRSPTDALSFFVYELYVDEAGWDAHNKSLHFLSVVNELVSLAAHRERVPFVPLAQSMA</sequence>
<dbReference type="Gene3D" id="3.30.70.100">
    <property type="match status" value="1"/>
</dbReference>
<evidence type="ECO:0000259" key="1">
    <source>
        <dbReference type="Pfam" id="PF03992"/>
    </source>
</evidence>
<dbReference type="InterPro" id="IPR007138">
    <property type="entry name" value="ABM_dom"/>
</dbReference>
<dbReference type="GO" id="GO:0004497">
    <property type="term" value="F:monooxygenase activity"/>
    <property type="evidence" value="ECO:0007669"/>
    <property type="project" value="UniProtKB-KW"/>
</dbReference>
<dbReference type="EMBL" id="PPCN01000001">
    <property type="protein sequence ID" value="POF34226.1"/>
    <property type="molecule type" value="Genomic_DNA"/>
</dbReference>
<keyword evidence="2" id="KW-0560">Oxidoreductase</keyword>
<dbReference type="AlphaFoldDB" id="A0A2S3V2Q9"/>
<proteinExistence type="predicted"/>
<organism evidence="2 3">
    <name type="scientific">Roseibium marinum</name>
    <dbReference type="NCBI Taxonomy" id="281252"/>
    <lineage>
        <taxon>Bacteria</taxon>
        <taxon>Pseudomonadati</taxon>
        <taxon>Pseudomonadota</taxon>
        <taxon>Alphaproteobacteria</taxon>
        <taxon>Hyphomicrobiales</taxon>
        <taxon>Stappiaceae</taxon>
        <taxon>Roseibium</taxon>
    </lineage>
</organism>
<comment type="caution">
    <text evidence="2">The sequence shown here is derived from an EMBL/GenBank/DDBJ whole genome shotgun (WGS) entry which is preliminary data.</text>
</comment>
<protein>
    <submittedName>
        <fullName evidence="2">Antibiotic biosynthesis monooxygenase</fullName>
    </submittedName>
</protein>
<evidence type="ECO:0000313" key="3">
    <source>
        <dbReference type="Proteomes" id="UP000236959"/>
    </source>
</evidence>